<dbReference type="GO" id="GO:0015031">
    <property type="term" value="P:protein transport"/>
    <property type="evidence" value="ECO:0007669"/>
    <property type="project" value="UniProtKB-KW"/>
</dbReference>
<keyword evidence="5" id="KW-1133">Transmembrane helix</keyword>
<evidence type="ECO:0000256" key="1">
    <source>
        <dbReference type="ARBA" id="ARBA00004162"/>
    </source>
</evidence>
<keyword evidence="7" id="KW-0813">Transport</keyword>
<keyword evidence="6" id="KW-0472">Membrane</keyword>
<sequence length="130" mass="13904">MALQSKNKIDPNFSLSSMTDMVFLLLIFFMLTASFVTPSGLPVSLPSSKASNIEIQKVSVTITKDLQFFVNDKKTPENSMEEALKAALAGGQDGAVILHVDESVPVKYVTKVGGIATSLKAKVSIATKPE</sequence>
<evidence type="ECO:0000313" key="9">
    <source>
        <dbReference type="Proteomes" id="UP000480178"/>
    </source>
</evidence>
<dbReference type="RefSeq" id="WP_162442755.1">
    <property type="nucleotide sequence ID" value="NZ_CP048222.1"/>
</dbReference>
<dbReference type="Proteomes" id="UP000480178">
    <property type="component" value="Chromosome"/>
</dbReference>
<keyword evidence="9" id="KW-1185">Reference proteome</keyword>
<dbReference type="GO" id="GO:0022857">
    <property type="term" value="F:transmembrane transporter activity"/>
    <property type="evidence" value="ECO:0007669"/>
    <property type="project" value="InterPro"/>
</dbReference>
<dbReference type="AlphaFoldDB" id="A0A6C0GG30"/>
<evidence type="ECO:0000256" key="7">
    <source>
        <dbReference type="RuleBase" id="RU003879"/>
    </source>
</evidence>
<name>A0A6C0GG30_9BACT</name>
<evidence type="ECO:0000313" key="8">
    <source>
        <dbReference type="EMBL" id="QHT66702.1"/>
    </source>
</evidence>
<protein>
    <submittedName>
        <fullName evidence="8">Biopolymer transporter ExbD</fullName>
    </submittedName>
</protein>
<dbReference type="EMBL" id="CP048222">
    <property type="protein sequence ID" value="QHT66702.1"/>
    <property type="molecule type" value="Genomic_DNA"/>
</dbReference>
<comment type="similarity">
    <text evidence="2 7">Belongs to the ExbD/TolR family.</text>
</comment>
<proteinExistence type="inferred from homology"/>
<keyword evidence="7" id="KW-0653">Protein transport</keyword>
<dbReference type="GO" id="GO:0005886">
    <property type="term" value="C:plasma membrane"/>
    <property type="evidence" value="ECO:0007669"/>
    <property type="project" value="UniProtKB-SubCell"/>
</dbReference>
<comment type="subcellular location">
    <subcellularLocation>
        <location evidence="1">Cell membrane</location>
        <topology evidence="1">Single-pass membrane protein</topology>
    </subcellularLocation>
    <subcellularLocation>
        <location evidence="7">Cell membrane</location>
        <topology evidence="7">Single-pass type II membrane protein</topology>
    </subcellularLocation>
</comment>
<evidence type="ECO:0000256" key="2">
    <source>
        <dbReference type="ARBA" id="ARBA00005811"/>
    </source>
</evidence>
<reference evidence="8 9" key="1">
    <citation type="submission" date="2020-01" db="EMBL/GenBank/DDBJ databases">
        <authorList>
            <person name="Kim M.K."/>
        </authorList>
    </citation>
    <scope>NUCLEOTIDE SEQUENCE [LARGE SCALE GENOMIC DNA]</scope>
    <source>
        <strain evidence="8 9">172606-1</strain>
    </source>
</reference>
<dbReference type="KEGG" id="rhoz:GXP67_08540"/>
<dbReference type="Pfam" id="PF02472">
    <property type="entry name" value="ExbD"/>
    <property type="match status" value="1"/>
</dbReference>
<dbReference type="InterPro" id="IPR003400">
    <property type="entry name" value="ExbD"/>
</dbReference>
<evidence type="ECO:0000256" key="4">
    <source>
        <dbReference type="ARBA" id="ARBA00022692"/>
    </source>
</evidence>
<accession>A0A6C0GG30</accession>
<keyword evidence="4 7" id="KW-0812">Transmembrane</keyword>
<evidence type="ECO:0000256" key="5">
    <source>
        <dbReference type="ARBA" id="ARBA00022989"/>
    </source>
</evidence>
<dbReference type="Gene3D" id="3.30.420.270">
    <property type="match status" value="1"/>
</dbReference>
<gene>
    <name evidence="8" type="ORF">GXP67_08540</name>
</gene>
<organism evidence="8 9">
    <name type="scientific">Rhodocytophaga rosea</name>
    <dbReference type="NCBI Taxonomy" id="2704465"/>
    <lineage>
        <taxon>Bacteria</taxon>
        <taxon>Pseudomonadati</taxon>
        <taxon>Bacteroidota</taxon>
        <taxon>Cytophagia</taxon>
        <taxon>Cytophagales</taxon>
        <taxon>Rhodocytophagaceae</taxon>
        <taxon>Rhodocytophaga</taxon>
    </lineage>
</organism>
<evidence type="ECO:0000256" key="6">
    <source>
        <dbReference type="ARBA" id="ARBA00023136"/>
    </source>
</evidence>
<dbReference type="PANTHER" id="PTHR30558">
    <property type="entry name" value="EXBD MEMBRANE COMPONENT OF PMF-DRIVEN MACROMOLECULE IMPORT SYSTEM"/>
    <property type="match status" value="1"/>
</dbReference>
<keyword evidence="3" id="KW-1003">Cell membrane</keyword>
<evidence type="ECO:0000256" key="3">
    <source>
        <dbReference type="ARBA" id="ARBA00022475"/>
    </source>
</evidence>